<gene>
    <name evidence="8 10" type="primary">panC</name>
    <name evidence="10" type="ORF">GCM10008957_08100</name>
</gene>
<dbReference type="EC" id="6.3.2.1" evidence="8"/>
<evidence type="ECO:0000256" key="1">
    <source>
        <dbReference type="ARBA" id="ARBA00004990"/>
    </source>
</evidence>
<feature type="binding site" evidence="8">
    <location>
        <position position="74"/>
    </location>
    <ligand>
        <name>(R)-pantoate</name>
        <dbReference type="ChEBI" id="CHEBI:15980"/>
    </ligand>
</feature>
<feature type="binding site" evidence="8">
    <location>
        <position position="166"/>
    </location>
    <ligand>
        <name>(R)-pantoate</name>
        <dbReference type="ChEBI" id="CHEBI:15980"/>
    </ligand>
</feature>
<evidence type="ECO:0000256" key="5">
    <source>
        <dbReference type="ARBA" id="ARBA00022741"/>
    </source>
</evidence>
<dbReference type="GO" id="GO:0015940">
    <property type="term" value="P:pantothenate biosynthetic process"/>
    <property type="evidence" value="ECO:0007669"/>
    <property type="project" value="UniProtKB-UniRule"/>
</dbReference>
<dbReference type="Proteomes" id="UP000603865">
    <property type="component" value="Unassembled WGS sequence"/>
</dbReference>
<dbReference type="SUPFAM" id="SSF52374">
    <property type="entry name" value="Nucleotidylyl transferase"/>
    <property type="match status" value="1"/>
</dbReference>
<feature type="active site" description="Proton donor" evidence="8">
    <location>
        <position position="47"/>
    </location>
</feature>
<dbReference type="FunFam" id="3.40.50.620:FF:000013">
    <property type="entry name" value="Pantothenate synthetase"/>
    <property type="match status" value="1"/>
</dbReference>
<evidence type="ECO:0000256" key="9">
    <source>
        <dbReference type="SAM" id="MobiDB-lite"/>
    </source>
</evidence>
<keyword evidence="5 8" id="KW-0547">Nucleotide-binding</keyword>
<evidence type="ECO:0000256" key="2">
    <source>
        <dbReference type="ARBA" id="ARBA00009256"/>
    </source>
</evidence>
<feature type="binding site" evidence="8">
    <location>
        <begin position="160"/>
        <end position="163"/>
    </location>
    <ligand>
        <name>ATP</name>
        <dbReference type="ChEBI" id="CHEBI:30616"/>
    </ligand>
</feature>
<dbReference type="GO" id="GO:0004592">
    <property type="term" value="F:pantoate-beta-alanine ligase activity"/>
    <property type="evidence" value="ECO:0007669"/>
    <property type="project" value="UniProtKB-UniRule"/>
</dbReference>
<dbReference type="PANTHER" id="PTHR21299:SF1">
    <property type="entry name" value="PANTOATE--BETA-ALANINE LIGASE"/>
    <property type="match status" value="1"/>
</dbReference>
<protein>
    <recommendedName>
        <fullName evidence="8">Pantothenate synthetase</fullName>
        <shortName evidence="8">PS</shortName>
        <ecNumber evidence="8">6.3.2.1</ecNumber>
    </recommendedName>
    <alternativeName>
        <fullName evidence="8">Pantoate--beta-alanine ligase</fullName>
    </alternativeName>
    <alternativeName>
        <fullName evidence="8">Pantoate-activating enzyme</fullName>
    </alternativeName>
</protein>
<feature type="binding site" evidence="8">
    <location>
        <begin position="197"/>
        <end position="200"/>
    </location>
    <ligand>
        <name>ATP</name>
        <dbReference type="ChEBI" id="CHEBI:30616"/>
    </ligand>
</feature>
<dbReference type="EMBL" id="BMQL01000003">
    <property type="protein sequence ID" value="GGQ98153.1"/>
    <property type="molecule type" value="Genomic_DNA"/>
</dbReference>
<dbReference type="RefSeq" id="WP_189088238.1">
    <property type="nucleotide sequence ID" value="NZ_BMQL01000003.1"/>
</dbReference>
<keyword evidence="11" id="KW-1185">Reference proteome</keyword>
<comment type="caution">
    <text evidence="8">Lacks conserved residue(s) required for the propagation of feature annotation.</text>
</comment>
<comment type="pathway">
    <text evidence="1 8">Cofactor biosynthesis; (R)-pantothenate biosynthesis; (R)-pantothenate from (R)-pantoate and beta-alanine: step 1/1.</text>
</comment>
<comment type="function">
    <text evidence="8">Catalyzes the condensation of pantoate with beta-alanine in an ATP-dependent reaction via a pantoyl-adenylate intermediate.</text>
</comment>
<evidence type="ECO:0000256" key="8">
    <source>
        <dbReference type="HAMAP-Rule" id="MF_00158"/>
    </source>
</evidence>
<keyword evidence="6 8" id="KW-0067">ATP-binding</keyword>
<proteinExistence type="inferred from homology"/>
<comment type="catalytic activity">
    <reaction evidence="7 8">
        <text>(R)-pantoate + beta-alanine + ATP = (R)-pantothenate + AMP + diphosphate + H(+)</text>
        <dbReference type="Rhea" id="RHEA:10912"/>
        <dbReference type="ChEBI" id="CHEBI:15378"/>
        <dbReference type="ChEBI" id="CHEBI:15980"/>
        <dbReference type="ChEBI" id="CHEBI:29032"/>
        <dbReference type="ChEBI" id="CHEBI:30616"/>
        <dbReference type="ChEBI" id="CHEBI:33019"/>
        <dbReference type="ChEBI" id="CHEBI:57966"/>
        <dbReference type="ChEBI" id="CHEBI:456215"/>
        <dbReference type="EC" id="6.3.2.1"/>
    </reaction>
</comment>
<name>A0A918BZR7_9DEIO</name>
<evidence type="ECO:0000256" key="4">
    <source>
        <dbReference type="ARBA" id="ARBA00022655"/>
    </source>
</evidence>
<evidence type="ECO:0000256" key="3">
    <source>
        <dbReference type="ARBA" id="ARBA00022598"/>
    </source>
</evidence>
<dbReference type="HAMAP" id="MF_00158">
    <property type="entry name" value="PanC"/>
    <property type="match status" value="1"/>
</dbReference>
<evidence type="ECO:0000313" key="11">
    <source>
        <dbReference type="Proteomes" id="UP000603865"/>
    </source>
</evidence>
<evidence type="ECO:0000256" key="7">
    <source>
        <dbReference type="ARBA" id="ARBA00048258"/>
    </source>
</evidence>
<keyword evidence="8" id="KW-0963">Cytoplasm</keyword>
<dbReference type="Gene3D" id="3.30.1300.10">
    <property type="entry name" value="Pantoate-beta-alanine ligase, C-terminal domain"/>
    <property type="match status" value="1"/>
</dbReference>
<comment type="subcellular location">
    <subcellularLocation>
        <location evidence="8">Cytoplasm</location>
    </subcellularLocation>
</comment>
<dbReference type="CDD" id="cd00560">
    <property type="entry name" value="PanC"/>
    <property type="match status" value="1"/>
</dbReference>
<organism evidence="10 11">
    <name type="scientific">Deinococcus ruber</name>
    <dbReference type="NCBI Taxonomy" id="1848197"/>
    <lineage>
        <taxon>Bacteria</taxon>
        <taxon>Thermotogati</taxon>
        <taxon>Deinococcota</taxon>
        <taxon>Deinococci</taxon>
        <taxon>Deinococcales</taxon>
        <taxon>Deinococcaceae</taxon>
        <taxon>Deinococcus</taxon>
    </lineage>
</organism>
<comment type="miscellaneous">
    <text evidence="8">The reaction proceeds by a bi uni uni bi ping pong mechanism.</text>
</comment>
<dbReference type="Gene3D" id="3.40.50.620">
    <property type="entry name" value="HUPs"/>
    <property type="match status" value="1"/>
</dbReference>
<dbReference type="PANTHER" id="PTHR21299">
    <property type="entry name" value="CYTIDYLATE KINASE/PANTOATE-BETA-ALANINE LIGASE"/>
    <property type="match status" value="1"/>
</dbReference>
<reference evidence="10" key="1">
    <citation type="journal article" date="2014" name="Int. J. Syst. Evol. Microbiol.">
        <title>Complete genome sequence of Corynebacterium casei LMG S-19264T (=DSM 44701T), isolated from a smear-ripened cheese.</title>
        <authorList>
            <consortium name="US DOE Joint Genome Institute (JGI-PGF)"/>
            <person name="Walter F."/>
            <person name="Albersmeier A."/>
            <person name="Kalinowski J."/>
            <person name="Ruckert C."/>
        </authorList>
    </citation>
    <scope>NUCLEOTIDE SEQUENCE</scope>
    <source>
        <strain evidence="10">JCM 31311</strain>
    </source>
</reference>
<reference evidence="10" key="2">
    <citation type="submission" date="2020-09" db="EMBL/GenBank/DDBJ databases">
        <authorList>
            <person name="Sun Q."/>
            <person name="Ohkuma M."/>
        </authorList>
    </citation>
    <scope>NUCLEOTIDE SEQUENCE</scope>
    <source>
        <strain evidence="10">JCM 31311</strain>
    </source>
</reference>
<feature type="binding site" evidence="8">
    <location>
        <begin position="40"/>
        <end position="47"/>
    </location>
    <ligand>
        <name>ATP</name>
        <dbReference type="ChEBI" id="CHEBI:30616"/>
    </ligand>
</feature>
<evidence type="ECO:0000256" key="6">
    <source>
        <dbReference type="ARBA" id="ARBA00022840"/>
    </source>
</evidence>
<dbReference type="InterPro" id="IPR042176">
    <property type="entry name" value="Pantoate_ligase_C"/>
</dbReference>
<keyword evidence="4 8" id="KW-0566">Pantothenate biosynthesis</keyword>
<dbReference type="Pfam" id="PF02569">
    <property type="entry name" value="Pantoate_ligase"/>
    <property type="match status" value="1"/>
</dbReference>
<dbReference type="GO" id="GO:0005829">
    <property type="term" value="C:cytosol"/>
    <property type="evidence" value="ECO:0007669"/>
    <property type="project" value="TreeGrafter"/>
</dbReference>
<evidence type="ECO:0000313" key="10">
    <source>
        <dbReference type="EMBL" id="GGQ98153.1"/>
    </source>
</evidence>
<comment type="subunit">
    <text evidence="8">Homodimer.</text>
</comment>
<dbReference type="InterPro" id="IPR014729">
    <property type="entry name" value="Rossmann-like_a/b/a_fold"/>
</dbReference>
<sequence length="339" mass="36240">MSQPAGVQESSARSVQIVRQPQALRAALAGASSVEFVPTMGFLHQGHANLIRQARAKAGPLGRVVVSIFVNPLQFAPTEDLSRYPRDLERDRTLATQAGADLIFFPEVEDMYPAGFATSVTVGAVSEALEGASRPGHFSGVATVVLKLLNLVGADRAYFGEKDWQQLAVVRQMVRDLNHPTQIVGVPTTRAESGLALSSRNNYLNAEQQQRAAVLARALGAVQAAYSAGERQLDALLAAGQAVLAQEPEVQLDYLQVVDESLVPLTTLPPTDPPSMQISEQLPPPVGAHNLDMPLQPLRVLIAARLFGVRLIDNMPLDSGTTRLGEPGDSTALHGAERV</sequence>
<dbReference type="AlphaFoldDB" id="A0A918BZR7"/>
<feature type="binding site" evidence="8">
    <location>
        <position position="74"/>
    </location>
    <ligand>
        <name>beta-alanine</name>
        <dbReference type="ChEBI" id="CHEBI:57966"/>
    </ligand>
</feature>
<comment type="caution">
    <text evidence="10">The sequence shown here is derived from an EMBL/GenBank/DDBJ whole genome shotgun (WGS) entry which is preliminary data.</text>
</comment>
<dbReference type="GO" id="GO:0005524">
    <property type="term" value="F:ATP binding"/>
    <property type="evidence" value="ECO:0007669"/>
    <property type="project" value="UniProtKB-KW"/>
</dbReference>
<comment type="similarity">
    <text evidence="2 8">Belongs to the pantothenate synthetase family.</text>
</comment>
<keyword evidence="3 8" id="KW-0436">Ligase</keyword>
<feature type="region of interest" description="Disordered" evidence="9">
    <location>
        <begin position="318"/>
        <end position="339"/>
    </location>
</feature>
<accession>A0A918BZR7</accession>
<dbReference type="InterPro" id="IPR003721">
    <property type="entry name" value="Pantoate_ligase"/>
</dbReference>
<dbReference type="NCBIfam" id="TIGR00018">
    <property type="entry name" value="panC"/>
    <property type="match status" value="1"/>
</dbReference>